<evidence type="ECO:0000313" key="3">
    <source>
        <dbReference type="Proteomes" id="UP000231383"/>
    </source>
</evidence>
<sequence length="177" mass="20200">MGQVNISKNHHKLILVSLAILFIVMYAFIFRTKSSTTTRISSPQSETMSNEYTSTFLKFSFFVPSGFEVSENGNSIKIKKGANRIIIDKIYGYSNSTEEYLNLLKERNHLIITNNGEKRYGFDIYTIKYGDNKSDELIYIKSIGETSFISISTSSPELYDELDQIATSFEYLGDTKE</sequence>
<evidence type="ECO:0000313" key="2">
    <source>
        <dbReference type="EMBL" id="PJC33265.1"/>
    </source>
</evidence>
<gene>
    <name evidence="2" type="ORF">CO051_01775</name>
</gene>
<proteinExistence type="predicted"/>
<organism evidence="2 3">
    <name type="scientific">Candidatus Roizmanbacteria bacterium CG_4_9_14_0_2_um_filter_39_13</name>
    <dbReference type="NCBI Taxonomy" id="1974839"/>
    <lineage>
        <taxon>Bacteria</taxon>
        <taxon>Candidatus Roizmaniibacteriota</taxon>
    </lineage>
</organism>
<evidence type="ECO:0000256" key="1">
    <source>
        <dbReference type="SAM" id="Phobius"/>
    </source>
</evidence>
<dbReference type="AlphaFoldDB" id="A0A2M8F1V5"/>
<dbReference type="Proteomes" id="UP000231383">
    <property type="component" value="Unassembled WGS sequence"/>
</dbReference>
<feature type="transmembrane region" description="Helical" evidence="1">
    <location>
        <begin position="12"/>
        <end position="30"/>
    </location>
</feature>
<keyword evidence="1" id="KW-1133">Transmembrane helix</keyword>
<protein>
    <submittedName>
        <fullName evidence="2">Uncharacterized protein</fullName>
    </submittedName>
</protein>
<keyword evidence="1" id="KW-0812">Transmembrane</keyword>
<name>A0A2M8F1V5_9BACT</name>
<reference evidence="3" key="1">
    <citation type="submission" date="2017-09" db="EMBL/GenBank/DDBJ databases">
        <title>Depth-based differentiation of microbial function through sediment-hosted aquifers and enrichment of novel symbionts in the deep terrestrial subsurface.</title>
        <authorList>
            <person name="Probst A.J."/>
            <person name="Ladd B."/>
            <person name="Jarett J.K."/>
            <person name="Geller-Mcgrath D.E."/>
            <person name="Sieber C.M.K."/>
            <person name="Emerson J.B."/>
            <person name="Anantharaman K."/>
            <person name="Thomas B.C."/>
            <person name="Malmstrom R."/>
            <person name="Stieglmeier M."/>
            <person name="Klingl A."/>
            <person name="Woyke T."/>
            <person name="Ryan C.M."/>
            <person name="Banfield J.F."/>
        </authorList>
    </citation>
    <scope>NUCLEOTIDE SEQUENCE [LARGE SCALE GENOMIC DNA]</scope>
</reference>
<keyword evidence="1" id="KW-0472">Membrane</keyword>
<dbReference type="EMBL" id="PFSC01000047">
    <property type="protein sequence ID" value="PJC33265.1"/>
    <property type="molecule type" value="Genomic_DNA"/>
</dbReference>
<accession>A0A2M8F1V5</accession>
<comment type="caution">
    <text evidence="2">The sequence shown here is derived from an EMBL/GenBank/DDBJ whole genome shotgun (WGS) entry which is preliminary data.</text>
</comment>